<sequence length="368" mass="40913">MSDRQSPSLSPNDRLYAALTRVAVSMGRLDQRLHNHPLLPAILFRERLEAARICAGVDGYVIDPWHLAAELEGLRPKLQGEGAADRGTNVDNAKVAFEQYQWLARPTSTQTECIQQAIELLRFEAATVGPILGATRAFRRWIDNGNSRSPMRGALVFFWQETLLLRVRLPLTGARAFASGTSWERPLWIPCFLNALADEAEGIHARVIGLECQWHHARAHSGARRSNSRADTAIDLIAAFPLLSATRLAGLLGVSVKSAYLLLERFLAEGLITEVTHRMARRLFALKGFEPLRVAVRPPKRPVAGRKQGRPRRDDRCFPEDFTEGEDKAEYAQQTAKLIGPLPIDYGPLEEALALADAAIGRMQAFSR</sequence>
<protein>
    <submittedName>
        <fullName evidence="1">Uncharacterized protein</fullName>
    </submittedName>
</protein>
<gene>
    <name evidence="1" type="ORF">AA0535_2140</name>
</gene>
<dbReference type="EMBL" id="BAPV01000033">
    <property type="protein sequence ID" value="GBQ90862.1"/>
    <property type="molecule type" value="Genomic_DNA"/>
</dbReference>
<dbReference type="RefSeq" id="WP_264816171.1">
    <property type="nucleotide sequence ID" value="NZ_BAPV01000033.1"/>
</dbReference>
<proteinExistence type="predicted"/>
<evidence type="ECO:0000313" key="1">
    <source>
        <dbReference type="EMBL" id="GBQ90862.1"/>
    </source>
</evidence>
<dbReference type="Proteomes" id="UP001062776">
    <property type="component" value="Unassembled WGS sequence"/>
</dbReference>
<organism evidence="1 2">
    <name type="scientific">Asaia krungthepensis NRIC 0535</name>
    <dbReference type="NCBI Taxonomy" id="1307925"/>
    <lineage>
        <taxon>Bacteria</taxon>
        <taxon>Pseudomonadati</taxon>
        <taxon>Pseudomonadota</taxon>
        <taxon>Alphaproteobacteria</taxon>
        <taxon>Acetobacterales</taxon>
        <taxon>Acetobacteraceae</taxon>
        <taxon>Asaia</taxon>
    </lineage>
</organism>
<keyword evidence="2" id="KW-1185">Reference proteome</keyword>
<name>A0ABQ0Q4B6_9PROT</name>
<evidence type="ECO:0000313" key="2">
    <source>
        <dbReference type="Proteomes" id="UP001062776"/>
    </source>
</evidence>
<reference evidence="1" key="1">
    <citation type="submission" date="2013-04" db="EMBL/GenBank/DDBJ databases">
        <title>The genome sequencing project of 58 acetic acid bacteria.</title>
        <authorList>
            <person name="Okamoto-Kainuma A."/>
            <person name="Ishikawa M."/>
            <person name="Umino S."/>
            <person name="Koizumi Y."/>
            <person name="Shiwa Y."/>
            <person name="Yoshikawa H."/>
            <person name="Matsutani M."/>
            <person name="Matsushita K."/>
        </authorList>
    </citation>
    <scope>NUCLEOTIDE SEQUENCE</scope>
    <source>
        <strain evidence="1">NRIC 0535</strain>
    </source>
</reference>
<accession>A0ABQ0Q4B6</accession>
<comment type="caution">
    <text evidence="1">The sequence shown here is derived from an EMBL/GenBank/DDBJ whole genome shotgun (WGS) entry which is preliminary data.</text>
</comment>